<dbReference type="Proteomes" id="UP001607069">
    <property type="component" value="Unassembled WGS sequence"/>
</dbReference>
<dbReference type="InterPro" id="IPR014818">
    <property type="entry name" value="Phage/plasmid_primase_P4_C"/>
</dbReference>
<reference evidence="6 7" key="1">
    <citation type="submission" date="2024-10" db="EMBL/GenBank/DDBJ databases">
        <authorList>
            <person name="Cho J.-C."/>
        </authorList>
    </citation>
    <scope>NUCLEOTIDE SEQUENCE [LARGE SCALE GENOMIC DNA]</scope>
    <source>
        <strain evidence="6 7">KCTC29696</strain>
    </source>
</reference>
<keyword evidence="1" id="KW-0547">Nucleotide-binding</keyword>
<dbReference type="Pfam" id="PF19263">
    <property type="entry name" value="DUF5906"/>
    <property type="match status" value="1"/>
</dbReference>
<dbReference type="EMBL" id="JBIHMK010000039">
    <property type="protein sequence ID" value="MFH0249029.1"/>
    <property type="molecule type" value="Genomic_DNA"/>
</dbReference>
<organism evidence="6 7">
    <name type="scientific">Streptomyces chitinivorans</name>
    <dbReference type="NCBI Taxonomy" id="1257027"/>
    <lineage>
        <taxon>Bacteria</taxon>
        <taxon>Bacillati</taxon>
        <taxon>Actinomycetota</taxon>
        <taxon>Actinomycetes</taxon>
        <taxon>Kitasatosporales</taxon>
        <taxon>Streptomycetaceae</taxon>
        <taxon>Streptomyces</taxon>
    </lineage>
</organism>
<protein>
    <submittedName>
        <fullName evidence="6">Phage/plasmid primase, P4 family</fullName>
    </submittedName>
</protein>
<dbReference type="SMART" id="SM00885">
    <property type="entry name" value="D5_N"/>
    <property type="match status" value="1"/>
</dbReference>
<dbReference type="PROSITE" id="PS51206">
    <property type="entry name" value="SF3_HELICASE_1"/>
    <property type="match status" value="1"/>
</dbReference>
<keyword evidence="2" id="KW-0378">Hydrolase</keyword>
<evidence type="ECO:0000313" key="6">
    <source>
        <dbReference type="EMBL" id="MFH0249029.1"/>
    </source>
</evidence>
<evidence type="ECO:0000256" key="1">
    <source>
        <dbReference type="ARBA" id="ARBA00022741"/>
    </source>
</evidence>
<evidence type="ECO:0000313" key="7">
    <source>
        <dbReference type="Proteomes" id="UP001607069"/>
    </source>
</evidence>
<dbReference type="Gene3D" id="3.40.50.300">
    <property type="entry name" value="P-loop containing nucleotide triphosphate hydrolases"/>
    <property type="match status" value="1"/>
</dbReference>
<evidence type="ECO:0000256" key="3">
    <source>
        <dbReference type="ARBA" id="ARBA00022840"/>
    </source>
</evidence>
<sequence>MTVDGENITCPSCGTPAAVWVGEIGGTRTLDAVCRCTDAEILEALDSGAAPTWREGSLAESDLAARLGVEHLKGRFVAWGKTRWSRWTGTHWRHCDDAEVYGAMRAAVAALVETETAAANRRLEEQTAAATKAENADQAKSMLDEANAQHAKRLKQLAALFWVNRIKTLLQGAREVLHVRYEDFDSHPELLNVRNGVVDMRTGELLPHDPALMLTKICAVEYDPDAEHADWRTALTAVPAEVADWLQVRFGQAATGYPAPDAVVPFLNGGGENGKSTVLDGIIGALGDYATQVPDKALIGSASDHPTELMTLKGARFAYIEELPEGDYLNPQRLKKISGTTEITARYIGQDNVTWRATHCTFVTTNYSVKVDAVDHGTWRRLALVRFPFKFLKPGQVPSADNERAGDPGLKQRMERNSNGQWEAVLAWLVAGARRWFEAGEVMPAAPDVVQADTETWRHGSNKAVEFLETLYEAADGWAVSSAEVFADFSEWAQINGFRRWTADTFWTRAEQHPWFTSGKAVRTRNPVFTKRWQMAGAKPERARLVQGIRRADQQRQGA</sequence>
<feature type="domain" description="SF3 helicase" evidence="5">
    <location>
        <begin position="241"/>
        <end position="400"/>
    </location>
</feature>
<comment type="caution">
    <text evidence="6">The sequence shown here is derived from an EMBL/GenBank/DDBJ whole genome shotgun (WGS) entry which is preliminary data.</text>
</comment>
<dbReference type="InterPro" id="IPR027417">
    <property type="entry name" value="P-loop_NTPase"/>
</dbReference>
<proteinExistence type="predicted"/>
<dbReference type="PANTHER" id="PTHR35372:SF2">
    <property type="entry name" value="SF3 HELICASE DOMAIN-CONTAINING PROTEIN"/>
    <property type="match status" value="1"/>
</dbReference>
<name>A0ABW7HT40_9ACTN</name>
<dbReference type="Pfam" id="PF08706">
    <property type="entry name" value="D5_N"/>
    <property type="match status" value="1"/>
</dbReference>
<keyword evidence="3" id="KW-0067">ATP-binding</keyword>
<gene>
    <name evidence="6" type="ORF">ACG5V6_12485</name>
</gene>
<dbReference type="InterPro" id="IPR014015">
    <property type="entry name" value="Helicase_SF3_DNA-vir"/>
</dbReference>
<keyword evidence="4" id="KW-0175">Coiled coil</keyword>
<dbReference type="InterPro" id="IPR006500">
    <property type="entry name" value="Helicase_put_C_phage/plasmid"/>
</dbReference>
<accession>A0ABW7HT40</accession>
<evidence type="ECO:0000259" key="5">
    <source>
        <dbReference type="PROSITE" id="PS51206"/>
    </source>
</evidence>
<dbReference type="InterPro" id="IPR051620">
    <property type="entry name" value="ORF904-like_C"/>
</dbReference>
<dbReference type="InterPro" id="IPR045455">
    <property type="entry name" value="NrS-1_pol-like_helicase"/>
</dbReference>
<feature type="coiled-coil region" evidence="4">
    <location>
        <begin position="116"/>
        <end position="149"/>
    </location>
</feature>
<dbReference type="RefSeq" id="WP_279950076.1">
    <property type="nucleotide sequence ID" value="NZ_BAABEN010000013.1"/>
</dbReference>
<dbReference type="NCBIfam" id="TIGR01613">
    <property type="entry name" value="primase_Cterm"/>
    <property type="match status" value="1"/>
</dbReference>
<evidence type="ECO:0000256" key="2">
    <source>
        <dbReference type="ARBA" id="ARBA00022801"/>
    </source>
</evidence>
<evidence type="ECO:0000256" key="4">
    <source>
        <dbReference type="SAM" id="Coils"/>
    </source>
</evidence>
<dbReference type="PANTHER" id="PTHR35372">
    <property type="entry name" value="ATP BINDING PROTEIN-RELATED"/>
    <property type="match status" value="1"/>
</dbReference>
<keyword evidence="7" id="KW-1185">Reference proteome</keyword>